<keyword evidence="2" id="KW-1185">Reference proteome</keyword>
<comment type="caution">
    <text evidence="1">The sequence shown here is derived from an EMBL/GenBank/DDBJ whole genome shotgun (WGS) entry which is preliminary data.</text>
</comment>
<evidence type="ECO:0000313" key="2">
    <source>
        <dbReference type="Proteomes" id="UP000187455"/>
    </source>
</evidence>
<accession>A0A1R0GSM0</accession>
<dbReference type="AlphaFoldDB" id="A0A1R0GSM0"/>
<reference evidence="1 2" key="1">
    <citation type="journal article" date="2016" name="Mol. Biol. Evol.">
        <title>Genome-Wide Survey of Gut Fungi (Harpellales) Reveals the First Horizontally Transferred Ubiquitin Gene from a Mosquito Host.</title>
        <authorList>
            <person name="Wang Y."/>
            <person name="White M.M."/>
            <person name="Kvist S."/>
            <person name="Moncalvo J.M."/>
        </authorList>
    </citation>
    <scope>NUCLEOTIDE SEQUENCE [LARGE SCALE GENOMIC DNA]</scope>
    <source>
        <strain evidence="1 2">ALG-7-W6</strain>
    </source>
</reference>
<dbReference type="EMBL" id="LSSL01004027">
    <property type="protein sequence ID" value="OLY79865.1"/>
    <property type="molecule type" value="Genomic_DNA"/>
</dbReference>
<organism evidence="1 2">
    <name type="scientific">Smittium mucronatum</name>
    <dbReference type="NCBI Taxonomy" id="133383"/>
    <lineage>
        <taxon>Eukaryota</taxon>
        <taxon>Fungi</taxon>
        <taxon>Fungi incertae sedis</taxon>
        <taxon>Zoopagomycota</taxon>
        <taxon>Kickxellomycotina</taxon>
        <taxon>Harpellomycetes</taxon>
        <taxon>Harpellales</taxon>
        <taxon>Legeriomycetaceae</taxon>
        <taxon>Smittium</taxon>
    </lineage>
</organism>
<name>A0A1R0GSM0_9FUNG</name>
<gene>
    <name evidence="1" type="ORF">AYI68_g6053</name>
</gene>
<sequence length="155" mass="16594">MGMIKRDHELVESAGYSYGFSPEFDAWRKVAEDGDSEASASVSISALGLSGDLDPSVNLAGEPIMFSPVIPTEGAVQTLSVVSTGGNRRSVDRRSKGVTPALKSLLGGGKGYASDSIFDVAPPPDTQQQFRSEELYQSNWYRKPASDNTVSKNVF</sequence>
<dbReference type="Proteomes" id="UP000187455">
    <property type="component" value="Unassembled WGS sequence"/>
</dbReference>
<evidence type="ECO:0000313" key="1">
    <source>
        <dbReference type="EMBL" id="OLY79865.1"/>
    </source>
</evidence>
<proteinExistence type="predicted"/>
<protein>
    <submittedName>
        <fullName evidence="1">Uncharacterized protein</fullName>
    </submittedName>
</protein>